<gene>
    <name evidence="3" type="ORF">CDL23_06550</name>
    <name evidence="2" type="ORF">CDL26_04660</name>
</gene>
<evidence type="ECO:0000313" key="3">
    <source>
        <dbReference type="EMBL" id="PLT75975.1"/>
    </source>
</evidence>
<name>A0A2N5PFR7_MEDGN</name>
<dbReference type="Pfam" id="PF02534">
    <property type="entry name" value="T4SS-DNA_transf"/>
    <property type="match status" value="1"/>
</dbReference>
<comment type="caution">
    <text evidence="2">The sequence shown here is derived from an EMBL/GenBank/DDBJ whole genome shotgun (WGS) entry which is preliminary data.</text>
</comment>
<dbReference type="InterPro" id="IPR003688">
    <property type="entry name" value="TraG/VirD4"/>
</dbReference>
<dbReference type="Proteomes" id="UP000234891">
    <property type="component" value="Unassembled WGS sequence"/>
</dbReference>
<organism evidence="2 4">
    <name type="scientific">Mediterraneibacter gnavus</name>
    <name type="common">Ruminococcus gnavus</name>
    <dbReference type="NCBI Taxonomy" id="33038"/>
    <lineage>
        <taxon>Bacteria</taxon>
        <taxon>Bacillati</taxon>
        <taxon>Bacillota</taxon>
        <taxon>Clostridia</taxon>
        <taxon>Lachnospirales</taxon>
        <taxon>Lachnospiraceae</taxon>
        <taxon>Mediterraneibacter</taxon>
    </lineage>
</organism>
<dbReference type="InterPro" id="IPR027417">
    <property type="entry name" value="P-loop_NTPase"/>
</dbReference>
<evidence type="ECO:0000313" key="4">
    <source>
        <dbReference type="Proteomes" id="UP000234891"/>
    </source>
</evidence>
<evidence type="ECO:0008006" key="6">
    <source>
        <dbReference type="Google" id="ProtNLM"/>
    </source>
</evidence>
<dbReference type="AlphaFoldDB" id="A0A2N5PFR7"/>
<dbReference type="EMBL" id="NIHT01000008">
    <property type="protein sequence ID" value="PLT75975.1"/>
    <property type="molecule type" value="Genomic_DNA"/>
</dbReference>
<evidence type="ECO:0000313" key="5">
    <source>
        <dbReference type="Proteomes" id="UP000235093"/>
    </source>
</evidence>
<dbReference type="Gene3D" id="3.40.50.300">
    <property type="entry name" value="P-loop containing nucleotide triphosphate hydrolases"/>
    <property type="match status" value="1"/>
</dbReference>
<dbReference type="EMBL" id="NIHS01000005">
    <property type="protein sequence ID" value="PLT73974.1"/>
    <property type="molecule type" value="Genomic_DNA"/>
</dbReference>
<accession>A0A2N5PFR7</accession>
<proteinExistence type="predicted"/>
<feature type="region of interest" description="Disordered" evidence="1">
    <location>
        <begin position="1"/>
        <end position="46"/>
    </location>
</feature>
<feature type="region of interest" description="Disordered" evidence="1">
    <location>
        <begin position="158"/>
        <end position="183"/>
    </location>
</feature>
<protein>
    <recommendedName>
        <fullName evidence="6">TraD/TraG TraM recognition site domain-containing protein</fullName>
    </recommendedName>
</protein>
<reference evidence="4 5" key="1">
    <citation type="journal article" date="2017" name="Genome Med.">
        <title>A novel Ruminococcus gnavus clade enriched in inflammatory bowel disease patients.</title>
        <authorList>
            <person name="Hall A.B."/>
            <person name="Yassour M."/>
            <person name="Sauk J."/>
            <person name="Garner A."/>
            <person name="Jiang X."/>
            <person name="Arthur T."/>
            <person name="Lagoudas G.K."/>
            <person name="Vatanen T."/>
            <person name="Fornelos N."/>
            <person name="Wilson R."/>
            <person name="Bertha M."/>
            <person name="Cohen M."/>
            <person name="Garber J."/>
            <person name="Khalili H."/>
            <person name="Gevers D."/>
            <person name="Ananthakrishnan A.N."/>
            <person name="Kugathasan S."/>
            <person name="Lander E.S."/>
            <person name="Blainey P."/>
            <person name="Vlamakis H."/>
            <person name="Xavier R.J."/>
            <person name="Huttenhower C."/>
        </authorList>
    </citation>
    <scope>NUCLEOTIDE SEQUENCE [LARGE SCALE GENOMIC DNA]</scope>
    <source>
        <strain evidence="2 4">RJX1124</strain>
        <strain evidence="3 5">RJX1125</strain>
    </source>
</reference>
<dbReference type="Proteomes" id="UP000235093">
    <property type="component" value="Unassembled WGS sequence"/>
</dbReference>
<evidence type="ECO:0000256" key="1">
    <source>
        <dbReference type="SAM" id="MobiDB-lite"/>
    </source>
</evidence>
<evidence type="ECO:0000313" key="2">
    <source>
        <dbReference type="EMBL" id="PLT73974.1"/>
    </source>
</evidence>
<dbReference type="GO" id="GO:0016020">
    <property type="term" value="C:membrane"/>
    <property type="evidence" value="ECO:0007669"/>
    <property type="project" value="InterPro"/>
</dbReference>
<feature type="compositionally biased region" description="Basic and acidic residues" evidence="1">
    <location>
        <begin position="23"/>
        <end position="34"/>
    </location>
</feature>
<sequence length="243" mass="27740">MVYLGGNEQSTHKYISESLGKGTIDKKSSGETKGRQGSSSRNYDVLGRELLTPDETRKLDNSECILLIRGCDPIIDKKYNTFAHSRFSETEDGGAAPYIHDRMAAKKQAVQILNEESLDYYKKKKEQGEDVQIVELSFDEIFSYEPIPKKIFSEEELKENQKKRTVEEVRPPKKTEKPVQTEEEKLSELLESHVYNEEQLGEIMLAIGAGISYDKILQMADTKNSAEKMKEIRKKFTKETASD</sequence>